<dbReference type="OrthoDB" id="121711at2"/>
<evidence type="ECO:0000313" key="3">
    <source>
        <dbReference type="Proteomes" id="UP000538666"/>
    </source>
</evidence>
<evidence type="ECO:0000313" key="2">
    <source>
        <dbReference type="EMBL" id="MBB6145075.1"/>
    </source>
</evidence>
<feature type="transmembrane region" description="Helical" evidence="1">
    <location>
        <begin position="57"/>
        <end position="76"/>
    </location>
</feature>
<feature type="transmembrane region" description="Helical" evidence="1">
    <location>
        <begin position="104"/>
        <end position="122"/>
    </location>
</feature>
<dbReference type="AlphaFoldDB" id="A0A841JWY2"/>
<evidence type="ECO:0000256" key="1">
    <source>
        <dbReference type="SAM" id="Phobius"/>
    </source>
</evidence>
<dbReference type="RefSeq" id="WP_050059397.1">
    <property type="nucleotide sequence ID" value="NZ_JACHEK010000005.1"/>
</dbReference>
<dbReference type="Proteomes" id="UP000538666">
    <property type="component" value="Unassembled WGS sequence"/>
</dbReference>
<gene>
    <name evidence="2" type="ORF">HNQ77_003031</name>
</gene>
<organism evidence="2 3">
    <name type="scientific">Silvibacterium bohemicum</name>
    <dbReference type="NCBI Taxonomy" id="1577686"/>
    <lineage>
        <taxon>Bacteria</taxon>
        <taxon>Pseudomonadati</taxon>
        <taxon>Acidobacteriota</taxon>
        <taxon>Terriglobia</taxon>
        <taxon>Terriglobales</taxon>
        <taxon>Acidobacteriaceae</taxon>
        <taxon>Silvibacterium</taxon>
    </lineage>
</organism>
<keyword evidence="1" id="KW-0472">Membrane</keyword>
<sequence length="132" mass="14759">MKTRWLSWSSFVFALLQSLCTAVLTISGVRVLIGLGALAAAAGTDAPAAGWHRDAIRIPMMVLALAGTLVNLYVIWRVRNLRSRPAAQWRVQLPTAKEIRSERWQIFLAAVTLILLAAEWQIHHMLHHPHHG</sequence>
<reference evidence="2 3" key="1">
    <citation type="submission" date="2020-08" db="EMBL/GenBank/DDBJ databases">
        <title>Genomic Encyclopedia of Type Strains, Phase IV (KMG-IV): sequencing the most valuable type-strain genomes for metagenomic binning, comparative biology and taxonomic classification.</title>
        <authorList>
            <person name="Goeker M."/>
        </authorList>
    </citation>
    <scope>NUCLEOTIDE SEQUENCE [LARGE SCALE GENOMIC DNA]</scope>
    <source>
        <strain evidence="2 3">DSM 103733</strain>
    </source>
</reference>
<keyword evidence="1" id="KW-0812">Transmembrane</keyword>
<name>A0A841JWY2_9BACT</name>
<proteinExistence type="predicted"/>
<keyword evidence="1" id="KW-1133">Transmembrane helix</keyword>
<protein>
    <submittedName>
        <fullName evidence="2">Uncharacterized protein</fullName>
    </submittedName>
</protein>
<comment type="caution">
    <text evidence="2">The sequence shown here is derived from an EMBL/GenBank/DDBJ whole genome shotgun (WGS) entry which is preliminary data.</text>
</comment>
<keyword evidence="3" id="KW-1185">Reference proteome</keyword>
<accession>A0A841JWY2</accession>
<dbReference type="EMBL" id="JACHEK010000005">
    <property type="protein sequence ID" value="MBB6145075.1"/>
    <property type="molecule type" value="Genomic_DNA"/>
</dbReference>